<evidence type="ECO:0000313" key="2">
    <source>
        <dbReference type="Proteomes" id="UP000735302"/>
    </source>
</evidence>
<gene>
    <name evidence="1" type="ORF">PoB_002134600</name>
</gene>
<accession>A0AAV3ZJQ3</accession>
<reference evidence="1 2" key="1">
    <citation type="journal article" date="2021" name="Elife">
        <title>Chloroplast acquisition without the gene transfer in kleptoplastic sea slugs, Plakobranchus ocellatus.</title>
        <authorList>
            <person name="Maeda T."/>
            <person name="Takahashi S."/>
            <person name="Yoshida T."/>
            <person name="Shimamura S."/>
            <person name="Takaki Y."/>
            <person name="Nagai Y."/>
            <person name="Toyoda A."/>
            <person name="Suzuki Y."/>
            <person name="Arimoto A."/>
            <person name="Ishii H."/>
            <person name="Satoh N."/>
            <person name="Nishiyama T."/>
            <person name="Hasebe M."/>
            <person name="Maruyama T."/>
            <person name="Minagawa J."/>
            <person name="Obokata J."/>
            <person name="Shigenobu S."/>
        </authorList>
    </citation>
    <scope>NUCLEOTIDE SEQUENCE [LARGE SCALE GENOMIC DNA]</scope>
</reference>
<dbReference type="EMBL" id="BLXT01002480">
    <property type="protein sequence ID" value="GFN94840.1"/>
    <property type="molecule type" value="Genomic_DNA"/>
</dbReference>
<comment type="caution">
    <text evidence="1">The sequence shown here is derived from an EMBL/GenBank/DDBJ whole genome shotgun (WGS) entry which is preliminary data.</text>
</comment>
<name>A0AAV3ZJQ3_9GAST</name>
<dbReference type="Proteomes" id="UP000735302">
    <property type="component" value="Unassembled WGS sequence"/>
</dbReference>
<proteinExistence type="predicted"/>
<sequence>MNILIEQNSFPQQGRHQKLRHKEETKLFFGRFIDANQRSRLWFDRKEKQTFNHGTRCYQTAGRRNQRANSSRNAGHDYNSFVSVGSRLQGTTVLAKKRQGVVYPLRSILQHTHATDYTGLN</sequence>
<protein>
    <submittedName>
        <fullName evidence="1">Uncharacterized protein</fullName>
    </submittedName>
</protein>
<keyword evidence="2" id="KW-1185">Reference proteome</keyword>
<dbReference type="AlphaFoldDB" id="A0AAV3ZJQ3"/>
<evidence type="ECO:0000313" key="1">
    <source>
        <dbReference type="EMBL" id="GFN94840.1"/>
    </source>
</evidence>
<organism evidence="1 2">
    <name type="scientific">Plakobranchus ocellatus</name>
    <dbReference type="NCBI Taxonomy" id="259542"/>
    <lineage>
        <taxon>Eukaryota</taxon>
        <taxon>Metazoa</taxon>
        <taxon>Spiralia</taxon>
        <taxon>Lophotrochozoa</taxon>
        <taxon>Mollusca</taxon>
        <taxon>Gastropoda</taxon>
        <taxon>Heterobranchia</taxon>
        <taxon>Euthyneura</taxon>
        <taxon>Panpulmonata</taxon>
        <taxon>Sacoglossa</taxon>
        <taxon>Placobranchoidea</taxon>
        <taxon>Plakobranchidae</taxon>
        <taxon>Plakobranchus</taxon>
    </lineage>
</organism>